<evidence type="ECO:0000313" key="1">
    <source>
        <dbReference type="EMBL" id="KAJ5100442.1"/>
    </source>
</evidence>
<organism evidence="1 2">
    <name type="scientific">Penicillium angulare</name>
    <dbReference type="NCBI Taxonomy" id="116970"/>
    <lineage>
        <taxon>Eukaryota</taxon>
        <taxon>Fungi</taxon>
        <taxon>Dikarya</taxon>
        <taxon>Ascomycota</taxon>
        <taxon>Pezizomycotina</taxon>
        <taxon>Eurotiomycetes</taxon>
        <taxon>Eurotiomycetidae</taxon>
        <taxon>Eurotiales</taxon>
        <taxon>Aspergillaceae</taxon>
        <taxon>Penicillium</taxon>
    </lineage>
</organism>
<dbReference type="Proteomes" id="UP001149165">
    <property type="component" value="Unassembled WGS sequence"/>
</dbReference>
<dbReference type="AlphaFoldDB" id="A0A9W9KCX9"/>
<comment type="caution">
    <text evidence="1">The sequence shown here is derived from an EMBL/GenBank/DDBJ whole genome shotgun (WGS) entry which is preliminary data.</text>
</comment>
<reference evidence="1" key="2">
    <citation type="journal article" date="2023" name="IMA Fungus">
        <title>Comparative genomic study of the Penicillium genus elucidates a diverse pangenome and 15 lateral gene transfer events.</title>
        <authorList>
            <person name="Petersen C."/>
            <person name="Sorensen T."/>
            <person name="Nielsen M.R."/>
            <person name="Sondergaard T.E."/>
            <person name="Sorensen J.L."/>
            <person name="Fitzpatrick D.A."/>
            <person name="Frisvad J.C."/>
            <person name="Nielsen K.L."/>
        </authorList>
    </citation>
    <scope>NUCLEOTIDE SEQUENCE</scope>
    <source>
        <strain evidence="1">IBT 30069</strain>
    </source>
</reference>
<dbReference type="EMBL" id="JAPQKH010000004">
    <property type="protein sequence ID" value="KAJ5100442.1"/>
    <property type="molecule type" value="Genomic_DNA"/>
</dbReference>
<protein>
    <submittedName>
        <fullName evidence="1">Uncharacterized protein</fullName>
    </submittedName>
</protein>
<accession>A0A9W9KCX9</accession>
<sequence length="150" mass="17199">MGSLSAAVDVRCQWEVDRSPFEKAVFGKNQMTARTDGCLRANNGEVFAIAEVKPNARNRAKRPELLWQETGEMITWFMHDISVERNRLQPRRLLVSQDNHAIYLTLASVNGPYIEYLQTGLVPTEPLRAEDSRPIPPFLKMQQYGPWKIL</sequence>
<name>A0A9W9KCX9_9EURO</name>
<evidence type="ECO:0000313" key="2">
    <source>
        <dbReference type="Proteomes" id="UP001149165"/>
    </source>
</evidence>
<dbReference type="OrthoDB" id="3508621at2759"/>
<gene>
    <name evidence="1" type="ORF">N7456_006494</name>
</gene>
<reference evidence="1" key="1">
    <citation type="submission" date="2022-11" db="EMBL/GenBank/DDBJ databases">
        <authorList>
            <person name="Petersen C."/>
        </authorList>
    </citation>
    <scope>NUCLEOTIDE SEQUENCE</scope>
    <source>
        <strain evidence="1">IBT 30069</strain>
    </source>
</reference>
<proteinExistence type="predicted"/>
<keyword evidence="2" id="KW-1185">Reference proteome</keyword>